<proteinExistence type="predicted"/>
<name>A0A6M3J8H5_9ZZZZ</name>
<feature type="region of interest" description="Disordered" evidence="1">
    <location>
        <begin position="85"/>
        <end position="107"/>
    </location>
</feature>
<evidence type="ECO:0000256" key="1">
    <source>
        <dbReference type="SAM" id="MobiDB-lite"/>
    </source>
</evidence>
<feature type="compositionally biased region" description="Acidic residues" evidence="1">
    <location>
        <begin position="95"/>
        <end position="107"/>
    </location>
</feature>
<dbReference type="EMBL" id="MT141538">
    <property type="protein sequence ID" value="QJA65407.1"/>
    <property type="molecule type" value="Genomic_DNA"/>
</dbReference>
<feature type="region of interest" description="Disordered" evidence="1">
    <location>
        <begin position="33"/>
        <end position="65"/>
    </location>
</feature>
<evidence type="ECO:0000313" key="2">
    <source>
        <dbReference type="EMBL" id="QJA65407.1"/>
    </source>
</evidence>
<sequence length="107" mass="11681">MPETQDFGGLNPDELRSALSFATNIGEQRLAAMNPQPEEAPVEAPEMPTQAPVEAQNAPASNELDEGKIKSLVEDKVKEIVKEEMSGLKKQLEEALNDEEEEDTEGS</sequence>
<organism evidence="2">
    <name type="scientific">viral metagenome</name>
    <dbReference type="NCBI Taxonomy" id="1070528"/>
    <lineage>
        <taxon>unclassified sequences</taxon>
        <taxon>metagenomes</taxon>
        <taxon>organismal metagenomes</taxon>
    </lineage>
</organism>
<accession>A0A6M3J8H5</accession>
<gene>
    <name evidence="3" type="ORF">MM415A00136_0004</name>
    <name evidence="2" type="ORF">MM415B00397_0019</name>
</gene>
<dbReference type="AlphaFoldDB" id="A0A6M3J8H5"/>
<evidence type="ECO:0000313" key="3">
    <source>
        <dbReference type="EMBL" id="QJI05122.1"/>
    </source>
</evidence>
<protein>
    <submittedName>
        <fullName evidence="2">Uncharacterized protein</fullName>
    </submittedName>
</protein>
<reference evidence="2" key="1">
    <citation type="submission" date="2020-03" db="EMBL/GenBank/DDBJ databases">
        <title>The deep terrestrial virosphere.</title>
        <authorList>
            <person name="Holmfeldt K."/>
            <person name="Nilsson E."/>
            <person name="Simone D."/>
            <person name="Lopez-Fernandez M."/>
            <person name="Wu X."/>
            <person name="de Brujin I."/>
            <person name="Lundin D."/>
            <person name="Andersson A."/>
            <person name="Bertilsson S."/>
            <person name="Dopson M."/>
        </authorList>
    </citation>
    <scope>NUCLEOTIDE SEQUENCE</scope>
    <source>
        <strain evidence="3">MM415A00136</strain>
        <strain evidence="2">MM415B00397</strain>
    </source>
</reference>
<dbReference type="EMBL" id="MT145195">
    <property type="protein sequence ID" value="QJI05122.1"/>
    <property type="molecule type" value="Genomic_DNA"/>
</dbReference>
<feature type="compositionally biased region" description="Low complexity" evidence="1">
    <location>
        <begin position="35"/>
        <end position="48"/>
    </location>
</feature>